<dbReference type="EnsemblPlants" id="QL10p055607:mrna">
    <property type="protein sequence ID" value="QL10p055607:mrna"/>
    <property type="gene ID" value="QL10p055607"/>
</dbReference>
<dbReference type="AlphaFoldDB" id="A0A7N2MVN7"/>
<accession>A0A7N2MVN7</accession>
<sequence length="165" mass="19210">MFIVCLIILFIFSIMPKILRVFPQVKVDGGPVPGIFRDRPTYYHTFLVSTMFAFLGAYSALVFQSKHNPRIERFCTIYAIASMFSALAILLYAIALWEFFALFRMLVDQLPRLELDRWATISWALWNARNKYYFQQVQQHPKVILAGALGFRAEYQRLLVAVKDS</sequence>
<evidence type="ECO:0000313" key="3">
    <source>
        <dbReference type="Proteomes" id="UP000594261"/>
    </source>
</evidence>
<feature type="transmembrane region" description="Helical" evidence="1">
    <location>
        <begin position="42"/>
        <end position="63"/>
    </location>
</feature>
<dbReference type="Proteomes" id="UP000594261">
    <property type="component" value="Chromosome 10"/>
</dbReference>
<dbReference type="Gramene" id="QL10p055607:mrna">
    <property type="protein sequence ID" value="QL10p055607:mrna"/>
    <property type="gene ID" value="QL10p055607"/>
</dbReference>
<keyword evidence="1" id="KW-0472">Membrane</keyword>
<feature type="transmembrane region" description="Helical" evidence="1">
    <location>
        <begin position="75"/>
        <end position="97"/>
    </location>
</feature>
<proteinExistence type="predicted"/>
<keyword evidence="1" id="KW-1133">Transmembrane helix</keyword>
<organism evidence="2 3">
    <name type="scientific">Quercus lobata</name>
    <name type="common">Valley oak</name>
    <dbReference type="NCBI Taxonomy" id="97700"/>
    <lineage>
        <taxon>Eukaryota</taxon>
        <taxon>Viridiplantae</taxon>
        <taxon>Streptophyta</taxon>
        <taxon>Embryophyta</taxon>
        <taxon>Tracheophyta</taxon>
        <taxon>Spermatophyta</taxon>
        <taxon>Magnoliopsida</taxon>
        <taxon>eudicotyledons</taxon>
        <taxon>Gunneridae</taxon>
        <taxon>Pentapetalae</taxon>
        <taxon>rosids</taxon>
        <taxon>fabids</taxon>
        <taxon>Fagales</taxon>
        <taxon>Fagaceae</taxon>
        <taxon>Quercus</taxon>
    </lineage>
</organism>
<reference evidence="2" key="2">
    <citation type="submission" date="2021-01" db="UniProtKB">
        <authorList>
            <consortium name="EnsemblPlants"/>
        </authorList>
    </citation>
    <scope>IDENTIFICATION</scope>
</reference>
<dbReference type="EMBL" id="LRBV02000010">
    <property type="status" value="NOT_ANNOTATED_CDS"/>
    <property type="molecule type" value="Genomic_DNA"/>
</dbReference>
<name>A0A7N2MVN7_QUELO</name>
<evidence type="ECO:0000313" key="2">
    <source>
        <dbReference type="EnsemblPlants" id="QL10p055607:mrna"/>
    </source>
</evidence>
<keyword evidence="1" id="KW-0812">Transmembrane</keyword>
<protein>
    <submittedName>
        <fullName evidence="2">Uncharacterized protein</fullName>
    </submittedName>
</protein>
<evidence type="ECO:0000256" key="1">
    <source>
        <dbReference type="SAM" id="Phobius"/>
    </source>
</evidence>
<reference evidence="2 3" key="1">
    <citation type="journal article" date="2016" name="G3 (Bethesda)">
        <title>First Draft Assembly and Annotation of the Genome of a California Endemic Oak Quercus lobata Nee (Fagaceae).</title>
        <authorList>
            <person name="Sork V.L."/>
            <person name="Fitz-Gibbon S.T."/>
            <person name="Puiu D."/>
            <person name="Crepeau M."/>
            <person name="Gugger P.F."/>
            <person name="Sherman R."/>
            <person name="Stevens K."/>
            <person name="Langley C.H."/>
            <person name="Pellegrini M."/>
            <person name="Salzberg S.L."/>
        </authorList>
    </citation>
    <scope>NUCLEOTIDE SEQUENCE [LARGE SCALE GENOMIC DNA]</scope>
    <source>
        <strain evidence="2 3">cv. SW786</strain>
    </source>
</reference>
<dbReference type="InParanoid" id="A0A7N2MVN7"/>
<keyword evidence="3" id="KW-1185">Reference proteome</keyword>